<proteinExistence type="predicted"/>
<keyword evidence="3" id="KW-0472">Membrane</keyword>
<evidence type="ECO:0000256" key="1">
    <source>
        <dbReference type="ARBA" id="ARBA00023186"/>
    </source>
</evidence>
<protein>
    <submittedName>
        <fullName evidence="5">J domain-containing protein</fullName>
    </submittedName>
</protein>
<sequence length="325" mass="37307">MSVKTSALLCLFSLCFSGYSLASQAPNDPIEQYEYAQQLLASNKAEASTETRYWLEQSANQGYLPAQKQLANDFAEGIYGEKNETQALYWLTSIALNDPTDRGFLLANFIQRNQDKVTASQLTEALYQMASQHNPAAEQAYNQLLEQRFNQLRAKQVSQIKSLDKKAEQTQEEKSTTIAKPNVEYSQFLWLIWLAAILIISGLSFLVIKKLKQNRKALEAKEESQNQRMAAKVKELEFTNKQLKRQLEKVFKEFKKSKTQVENHKLSVACAMFGYTPQTIPDLQAIKLRYRQLSKLYHPDTRGSEEEMKRLNHAFKLVSQNVTKQ</sequence>
<keyword evidence="3" id="KW-0812">Transmembrane</keyword>
<dbReference type="EMBL" id="CP069195">
    <property type="protein sequence ID" value="QRG81723.1"/>
    <property type="molecule type" value="Genomic_DNA"/>
</dbReference>
<dbReference type="SUPFAM" id="SSF81901">
    <property type="entry name" value="HCP-like"/>
    <property type="match status" value="1"/>
</dbReference>
<keyword evidence="1" id="KW-0143">Chaperone</keyword>
<feature type="coiled-coil region" evidence="2">
    <location>
        <begin position="153"/>
        <end position="180"/>
    </location>
</feature>
<evidence type="ECO:0000256" key="4">
    <source>
        <dbReference type="SAM" id="SignalP"/>
    </source>
</evidence>
<feature type="chain" id="PRO_5041655101" evidence="4">
    <location>
        <begin position="23"/>
        <end position="325"/>
    </location>
</feature>
<evidence type="ECO:0000256" key="3">
    <source>
        <dbReference type="SAM" id="Phobius"/>
    </source>
</evidence>
<keyword evidence="4" id="KW-0732">Signal</keyword>
<gene>
    <name evidence="5" type="ORF">JOS67_08880</name>
</gene>
<keyword evidence="3" id="KW-1133">Transmembrane helix</keyword>
<dbReference type="InterPro" id="IPR011990">
    <property type="entry name" value="TPR-like_helical_dom_sf"/>
</dbReference>
<reference evidence="5 6" key="1">
    <citation type="submission" date="2021-01" db="EMBL/GenBank/DDBJ databases">
        <title>Characterization of a novel blaVMB-2- harboring plasmid in Vibrio diabolicus.</title>
        <authorList>
            <person name="Liu M."/>
        </authorList>
    </citation>
    <scope>NUCLEOTIDE SEQUENCE [LARGE SCALE GENOMIC DNA]</scope>
    <source>
        <strain evidence="5 6">SLV18</strain>
    </source>
</reference>
<dbReference type="InterPro" id="IPR036869">
    <property type="entry name" value="J_dom_sf"/>
</dbReference>
<dbReference type="SUPFAM" id="SSF46565">
    <property type="entry name" value="Chaperone J-domain"/>
    <property type="match status" value="1"/>
</dbReference>
<feature type="transmembrane region" description="Helical" evidence="3">
    <location>
        <begin position="188"/>
        <end position="208"/>
    </location>
</feature>
<dbReference type="RefSeq" id="WP_182036738.1">
    <property type="nucleotide sequence ID" value="NZ_CAJDZE010000009.1"/>
</dbReference>
<dbReference type="Gene3D" id="1.10.287.110">
    <property type="entry name" value="DnaJ domain"/>
    <property type="match status" value="1"/>
</dbReference>
<feature type="coiled-coil region" evidence="2">
    <location>
        <begin position="208"/>
        <end position="260"/>
    </location>
</feature>
<name>A0AA92LPZ2_9VIBR</name>
<organism evidence="5 6">
    <name type="scientific">Vibrio diabolicus</name>
    <dbReference type="NCBI Taxonomy" id="50719"/>
    <lineage>
        <taxon>Bacteria</taxon>
        <taxon>Pseudomonadati</taxon>
        <taxon>Pseudomonadota</taxon>
        <taxon>Gammaproteobacteria</taxon>
        <taxon>Vibrionales</taxon>
        <taxon>Vibrionaceae</taxon>
        <taxon>Vibrio</taxon>
        <taxon>Vibrio diabolicus subgroup</taxon>
    </lineage>
</organism>
<dbReference type="Gene3D" id="1.25.40.10">
    <property type="entry name" value="Tetratricopeptide repeat domain"/>
    <property type="match status" value="1"/>
</dbReference>
<accession>A0AA92LPZ2</accession>
<dbReference type="CDD" id="cd06257">
    <property type="entry name" value="DnaJ"/>
    <property type="match status" value="1"/>
</dbReference>
<evidence type="ECO:0000313" key="5">
    <source>
        <dbReference type="EMBL" id="QRG81723.1"/>
    </source>
</evidence>
<evidence type="ECO:0000256" key="2">
    <source>
        <dbReference type="SAM" id="Coils"/>
    </source>
</evidence>
<dbReference type="InterPro" id="IPR001623">
    <property type="entry name" value="DnaJ_domain"/>
</dbReference>
<feature type="signal peptide" evidence="4">
    <location>
        <begin position="1"/>
        <end position="22"/>
    </location>
</feature>
<keyword evidence="2" id="KW-0175">Coiled coil</keyword>
<dbReference type="AlphaFoldDB" id="A0AA92LPZ2"/>
<dbReference type="Proteomes" id="UP000596337">
    <property type="component" value="Chromosome 1"/>
</dbReference>
<evidence type="ECO:0000313" key="6">
    <source>
        <dbReference type="Proteomes" id="UP000596337"/>
    </source>
</evidence>